<evidence type="ECO:0000256" key="4">
    <source>
        <dbReference type="ARBA" id="ARBA00004931"/>
    </source>
</evidence>
<name>A0ABM7PB38_9BACT</name>
<comment type="function">
    <text evidence="2 17">Acts on leucine, isoleucine and valine.</text>
</comment>
<keyword evidence="7 17" id="KW-0032">Aminotransferase</keyword>
<evidence type="ECO:0000313" key="18">
    <source>
        <dbReference type="EMBL" id="BCS94873.1"/>
    </source>
</evidence>
<evidence type="ECO:0000256" key="13">
    <source>
        <dbReference type="ARBA" id="ARBA00048798"/>
    </source>
</evidence>
<evidence type="ECO:0000256" key="5">
    <source>
        <dbReference type="ARBA" id="ARBA00005072"/>
    </source>
</evidence>
<evidence type="ECO:0000256" key="11">
    <source>
        <dbReference type="ARBA" id="ARBA00023304"/>
    </source>
</evidence>
<evidence type="ECO:0000256" key="14">
    <source>
        <dbReference type="ARBA" id="ARBA00049229"/>
    </source>
</evidence>
<dbReference type="Gene3D" id="3.30.470.10">
    <property type="match status" value="1"/>
</dbReference>
<organism evidence="18 19">
    <name type="scientific">Desulfoluna limicola</name>
    <dbReference type="NCBI Taxonomy" id="2810562"/>
    <lineage>
        <taxon>Bacteria</taxon>
        <taxon>Pseudomonadati</taxon>
        <taxon>Thermodesulfobacteriota</taxon>
        <taxon>Desulfobacteria</taxon>
        <taxon>Desulfobacterales</taxon>
        <taxon>Desulfolunaceae</taxon>
        <taxon>Desulfoluna</taxon>
    </lineage>
</organism>
<evidence type="ECO:0000256" key="17">
    <source>
        <dbReference type="RuleBase" id="RU364094"/>
    </source>
</evidence>
<dbReference type="Gene3D" id="3.20.10.10">
    <property type="entry name" value="D-amino Acid Aminotransferase, subunit A, domain 2"/>
    <property type="match status" value="1"/>
</dbReference>
<dbReference type="InterPro" id="IPR018300">
    <property type="entry name" value="Aminotrans_IV_CS"/>
</dbReference>
<keyword evidence="9 17" id="KW-0808">Transferase</keyword>
<comment type="similarity">
    <text evidence="6 15">Belongs to the class-IV pyridoxal-phosphate-dependent aminotransferase family.</text>
</comment>
<dbReference type="PROSITE" id="PS00770">
    <property type="entry name" value="AA_TRANSFER_CLASS_4"/>
    <property type="match status" value="1"/>
</dbReference>
<comment type="catalytic activity">
    <reaction evidence="13 17">
        <text>L-isoleucine + 2-oxoglutarate = (S)-3-methyl-2-oxopentanoate + L-glutamate</text>
        <dbReference type="Rhea" id="RHEA:24801"/>
        <dbReference type="ChEBI" id="CHEBI:16810"/>
        <dbReference type="ChEBI" id="CHEBI:29985"/>
        <dbReference type="ChEBI" id="CHEBI:35146"/>
        <dbReference type="ChEBI" id="CHEBI:58045"/>
        <dbReference type="EC" id="2.6.1.42"/>
    </reaction>
</comment>
<gene>
    <name evidence="17 18" type="primary">ilvE</name>
    <name evidence="18" type="ORF">DSLASN_05050</name>
</gene>
<dbReference type="GO" id="GO:0008483">
    <property type="term" value="F:transaminase activity"/>
    <property type="evidence" value="ECO:0007669"/>
    <property type="project" value="UniProtKB-KW"/>
</dbReference>
<evidence type="ECO:0000256" key="9">
    <source>
        <dbReference type="ARBA" id="ARBA00022679"/>
    </source>
</evidence>
<proteinExistence type="inferred from homology"/>
<evidence type="ECO:0000256" key="8">
    <source>
        <dbReference type="ARBA" id="ARBA00022605"/>
    </source>
</evidence>
<dbReference type="RefSeq" id="WP_236891174.1">
    <property type="nucleotide sequence ID" value="NZ_AP024488.1"/>
</dbReference>
<evidence type="ECO:0000256" key="15">
    <source>
        <dbReference type="RuleBase" id="RU004106"/>
    </source>
</evidence>
<dbReference type="NCBIfam" id="NF006185">
    <property type="entry name" value="PRK08320.1"/>
    <property type="match status" value="1"/>
</dbReference>
<comment type="cofactor">
    <cofactor evidence="1 16">
        <name>pyridoxal 5'-phosphate</name>
        <dbReference type="ChEBI" id="CHEBI:597326"/>
    </cofactor>
</comment>
<dbReference type="CDD" id="cd01558">
    <property type="entry name" value="D-AAT_like"/>
    <property type="match status" value="1"/>
</dbReference>
<dbReference type="InterPro" id="IPR043131">
    <property type="entry name" value="BCAT-like_N"/>
</dbReference>
<sequence length="285" mass="31338">MQIYIDGNWFDKDEAKISVYDHGLLYGDGVFEGIRIYGGTIFRLKEHVRRLYDSAKAIMLTIPMTAVEMEALLIEAVERNNKQEGYIRLVITRGVGDLGINPATCPKASVIAIVDDIALYPAEHYEKGIKVITASTRRNSPDALDPKIKSLNYLNNVMAKMEARQAGCLEAIMLNREGKVAECTGDNIFYVRNGVLITPSGDQGALKGITRDVVIEAAEGIGMETRAVPTTLYDLYTADECFLTGTAAEMIPVTTIDGRSIGEGKPGPETSKIREAFQALIRNER</sequence>
<dbReference type="Pfam" id="PF01063">
    <property type="entry name" value="Aminotran_4"/>
    <property type="match status" value="1"/>
</dbReference>
<reference evidence="18 19" key="1">
    <citation type="submission" date="2021-02" db="EMBL/GenBank/DDBJ databases">
        <title>Complete genome of Desulfoluna sp. strain ASN36.</title>
        <authorList>
            <person name="Takahashi A."/>
            <person name="Kojima H."/>
            <person name="Fukui M."/>
        </authorList>
    </citation>
    <scope>NUCLEOTIDE SEQUENCE [LARGE SCALE GENOMIC DNA]</scope>
    <source>
        <strain evidence="18 19">ASN36</strain>
    </source>
</reference>
<evidence type="ECO:0000256" key="2">
    <source>
        <dbReference type="ARBA" id="ARBA00003109"/>
    </source>
</evidence>
<protein>
    <recommendedName>
        <fullName evidence="17">Branched-chain-amino-acid aminotransferase</fullName>
        <shortName evidence="17">BCAT</shortName>
        <ecNumber evidence="17">2.6.1.42</ecNumber>
    </recommendedName>
</protein>
<evidence type="ECO:0000256" key="7">
    <source>
        <dbReference type="ARBA" id="ARBA00022576"/>
    </source>
</evidence>
<evidence type="ECO:0000256" key="10">
    <source>
        <dbReference type="ARBA" id="ARBA00022898"/>
    </source>
</evidence>
<dbReference type="EMBL" id="AP024488">
    <property type="protein sequence ID" value="BCS94873.1"/>
    <property type="molecule type" value="Genomic_DNA"/>
</dbReference>
<keyword evidence="11 17" id="KW-0100">Branched-chain amino acid biosynthesis</keyword>
<dbReference type="PANTHER" id="PTHR42743">
    <property type="entry name" value="AMINO-ACID AMINOTRANSFERASE"/>
    <property type="match status" value="1"/>
</dbReference>
<dbReference type="InterPro" id="IPR036038">
    <property type="entry name" value="Aminotransferase-like"/>
</dbReference>
<keyword evidence="10 16" id="KW-0663">Pyridoxal phosphate</keyword>
<dbReference type="SUPFAM" id="SSF56752">
    <property type="entry name" value="D-aminoacid aminotransferase-like PLP-dependent enzymes"/>
    <property type="match status" value="1"/>
</dbReference>
<evidence type="ECO:0000256" key="6">
    <source>
        <dbReference type="ARBA" id="ARBA00009320"/>
    </source>
</evidence>
<dbReference type="InterPro" id="IPR005785">
    <property type="entry name" value="B_amino_transI"/>
</dbReference>
<evidence type="ECO:0000256" key="1">
    <source>
        <dbReference type="ARBA" id="ARBA00001933"/>
    </source>
</evidence>
<accession>A0ABM7PB38</accession>
<comment type="pathway">
    <text evidence="4 17">Amino-acid biosynthesis; L-valine biosynthesis; L-valine from pyruvate: step 4/4.</text>
</comment>
<dbReference type="InterPro" id="IPR050571">
    <property type="entry name" value="Class-IV_PLP-Dep_Aminotrnsfr"/>
</dbReference>
<comment type="pathway">
    <text evidence="5 17">Amino-acid biosynthesis; L-leucine biosynthesis; L-leucine from 3-methyl-2-oxobutanoate: step 4/4.</text>
</comment>
<dbReference type="InterPro" id="IPR043132">
    <property type="entry name" value="BCAT-like_C"/>
</dbReference>
<dbReference type="NCBIfam" id="TIGR01122">
    <property type="entry name" value="ilvE_I"/>
    <property type="match status" value="1"/>
</dbReference>
<keyword evidence="8 17" id="KW-0028">Amino-acid biosynthesis</keyword>
<dbReference type="PANTHER" id="PTHR42743:SF11">
    <property type="entry name" value="AMINODEOXYCHORISMATE LYASE"/>
    <property type="match status" value="1"/>
</dbReference>
<comment type="catalytic activity">
    <reaction evidence="14 17">
        <text>L-leucine + 2-oxoglutarate = 4-methyl-2-oxopentanoate + L-glutamate</text>
        <dbReference type="Rhea" id="RHEA:18321"/>
        <dbReference type="ChEBI" id="CHEBI:16810"/>
        <dbReference type="ChEBI" id="CHEBI:17865"/>
        <dbReference type="ChEBI" id="CHEBI:29985"/>
        <dbReference type="ChEBI" id="CHEBI:57427"/>
        <dbReference type="EC" id="2.6.1.42"/>
    </reaction>
</comment>
<dbReference type="InterPro" id="IPR001544">
    <property type="entry name" value="Aminotrans_IV"/>
</dbReference>
<keyword evidence="19" id="KW-1185">Reference proteome</keyword>
<comment type="catalytic activity">
    <reaction evidence="12 17">
        <text>L-valine + 2-oxoglutarate = 3-methyl-2-oxobutanoate + L-glutamate</text>
        <dbReference type="Rhea" id="RHEA:24813"/>
        <dbReference type="ChEBI" id="CHEBI:11851"/>
        <dbReference type="ChEBI" id="CHEBI:16810"/>
        <dbReference type="ChEBI" id="CHEBI:29985"/>
        <dbReference type="ChEBI" id="CHEBI:57762"/>
        <dbReference type="EC" id="2.6.1.42"/>
    </reaction>
</comment>
<dbReference type="Proteomes" id="UP001320148">
    <property type="component" value="Chromosome"/>
</dbReference>
<evidence type="ECO:0000256" key="12">
    <source>
        <dbReference type="ARBA" id="ARBA00048212"/>
    </source>
</evidence>
<evidence type="ECO:0000313" key="19">
    <source>
        <dbReference type="Proteomes" id="UP001320148"/>
    </source>
</evidence>
<evidence type="ECO:0000256" key="16">
    <source>
        <dbReference type="RuleBase" id="RU004516"/>
    </source>
</evidence>
<comment type="pathway">
    <text evidence="3 17">Amino-acid biosynthesis; L-isoleucine biosynthesis; L-isoleucine from 2-oxobutanoate: step 4/4.</text>
</comment>
<dbReference type="EC" id="2.6.1.42" evidence="17"/>
<evidence type="ECO:0000256" key="3">
    <source>
        <dbReference type="ARBA" id="ARBA00004824"/>
    </source>
</evidence>